<feature type="domain" description="tRNA pseudouridine synthase II TruB subfamily 1 C-terminal" evidence="2">
    <location>
        <begin position="92"/>
        <end position="151"/>
    </location>
</feature>
<organism evidence="4">
    <name type="scientific">human gut metagenome</name>
    <dbReference type="NCBI Taxonomy" id="408170"/>
    <lineage>
        <taxon>unclassified sequences</taxon>
        <taxon>metagenomes</taxon>
        <taxon>organismal metagenomes</taxon>
    </lineage>
</organism>
<dbReference type="GO" id="GO:0006400">
    <property type="term" value="P:tRNA modification"/>
    <property type="evidence" value="ECO:0007669"/>
    <property type="project" value="TreeGrafter"/>
</dbReference>
<dbReference type="InterPro" id="IPR015240">
    <property type="entry name" value="tRNA_sdUridine_synth_fam1_C"/>
</dbReference>
<accession>K1TX34</accession>
<dbReference type="AlphaFoldDB" id="K1TX34"/>
<feature type="non-terminal residue" evidence="4">
    <location>
        <position position="1"/>
    </location>
</feature>
<evidence type="ECO:0000256" key="1">
    <source>
        <dbReference type="ARBA" id="ARBA00023235"/>
    </source>
</evidence>
<dbReference type="InterPro" id="IPR020103">
    <property type="entry name" value="PsdUridine_synth_cat_dom_sf"/>
</dbReference>
<keyword evidence="1" id="KW-0413">Isomerase</keyword>
<dbReference type="InterPro" id="IPR032819">
    <property type="entry name" value="TruB_C"/>
</dbReference>
<reference evidence="4" key="1">
    <citation type="journal article" date="2013" name="Environ. Microbiol.">
        <title>Microbiota from the distal guts of lean and obese adolescents exhibit partial functional redundancy besides clear differences in community structure.</title>
        <authorList>
            <person name="Ferrer M."/>
            <person name="Ruiz A."/>
            <person name="Lanza F."/>
            <person name="Haange S.B."/>
            <person name="Oberbach A."/>
            <person name="Till H."/>
            <person name="Bargiela R."/>
            <person name="Campoy C."/>
            <person name="Segura M.T."/>
            <person name="Richter M."/>
            <person name="von Bergen M."/>
            <person name="Seifert J."/>
            <person name="Suarez A."/>
        </authorList>
    </citation>
    <scope>NUCLEOTIDE SEQUENCE</scope>
</reference>
<evidence type="ECO:0000259" key="3">
    <source>
        <dbReference type="Pfam" id="PF16198"/>
    </source>
</evidence>
<name>K1TX34_9ZZZZ</name>
<comment type="caution">
    <text evidence="4">The sequence shown here is derived from an EMBL/GenBank/DDBJ whole genome shotgun (WGS) entry which is preliminary data.</text>
</comment>
<protein>
    <submittedName>
        <fullName evidence="4">tRNA pseudouridine synthase B</fullName>
    </submittedName>
</protein>
<sequence>INITEIRAYDFSDNEFSLDVTCSAGTYIRSLADDIGKKLGCGAVLKSLRRTRANGFSTDDCITIEKLREICENGELGNYVMPVSRVLSQYKEVHVTAAQAVRFKNGGELFLDRIGNPKGDGFFRVFSPENEFLGIGEKNVETGCLAVKRVLQGE</sequence>
<dbReference type="Pfam" id="PF16198">
    <property type="entry name" value="TruB_C_2"/>
    <property type="match status" value="1"/>
</dbReference>
<dbReference type="EMBL" id="AJWZ01005002">
    <property type="protein sequence ID" value="EKC63796.1"/>
    <property type="molecule type" value="Genomic_DNA"/>
</dbReference>
<evidence type="ECO:0000313" key="4">
    <source>
        <dbReference type="EMBL" id="EKC63796.1"/>
    </source>
</evidence>
<dbReference type="GO" id="GO:0009982">
    <property type="term" value="F:pseudouridine synthase activity"/>
    <property type="evidence" value="ECO:0007669"/>
    <property type="project" value="InterPro"/>
</dbReference>
<dbReference type="Gene3D" id="2.30.130.10">
    <property type="entry name" value="PUA domain"/>
    <property type="match status" value="1"/>
</dbReference>
<dbReference type="GO" id="GO:1990481">
    <property type="term" value="P:mRNA pseudouridine synthesis"/>
    <property type="evidence" value="ECO:0007669"/>
    <property type="project" value="TreeGrafter"/>
</dbReference>
<dbReference type="InterPro" id="IPR036974">
    <property type="entry name" value="PUA_sf"/>
</dbReference>
<proteinExistence type="predicted"/>
<dbReference type="Gene3D" id="3.30.2350.10">
    <property type="entry name" value="Pseudouridine synthase"/>
    <property type="match status" value="1"/>
</dbReference>
<dbReference type="GO" id="GO:0003723">
    <property type="term" value="F:RNA binding"/>
    <property type="evidence" value="ECO:0007669"/>
    <property type="project" value="InterPro"/>
</dbReference>
<gene>
    <name evidence="4" type="ORF">OBE_07276</name>
</gene>
<dbReference type="CDD" id="cd21152">
    <property type="entry name" value="PUA_TruB_bacterial"/>
    <property type="match status" value="1"/>
</dbReference>
<feature type="domain" description="tRNA pseudouridylate synthase B C-terminal" evidence="3">
    <location>
        <begin position="29"/>
        <end position="87"/>
    </location>
</feature>
<dbReference type="SUPFAM" id="SSF55120">
    <property type="entry name" value="Pseudouridine synthase"/>
    <property type="match status" value="1"/>
</dbReference>
<dbReference type="InterPro" id="IPR014780">
    <property type="entry name" value="tRNA_psdUridine_synth_TruB"/>
</dbReference>
<evidence type="ECO:0000259" key="2">
    <source>
        <dbReference type="Pfam" id="PF09157"/>
    </source>
</evidence>
<dbReference type="PANTHER" id="PTHR13767:SF2">
    <property type="entry name" value="PSEUDOURIDYLATE SYNTHASE TRUB1"/>
    <property type="match status" value="1"/>
</dbReference>
<dbReference type="PANTHER" id="PTHR13767">
    <property type="entry name" value="TRNA-PSEUDOURIDINE SYNTHASE"/>
    <property type="match status" value="1"/>
</dbReference>
<dbReference type="Pfam" id="PF09157">
    <property type="entry name" value="TruB-C_2"/>
    <property type="match status" value="1"/>
</dbReference>